<dbReference type="Proteomes" id="UP000054988">
    <property type="component" value="Unassembled WGS sequence"/>
</dbReference>
<evidence type="ECO:0000313" key="1">
    <source>
        <dbReference type="EMBL" id="KTB43307.1"/>
    </source>
</evidence>
<sequence>MNPVFGTTTAIKSTNFGEGNIHVKGVKVDGEMYKLNFYLECDIFERGAVVELELTDDVNITCGDGSKALPLSP</sequence>
<proteinExistence type="predicted"/>
<name>A0A0W0G414_MONRR</name>
<evidence type="ECO:0000313" key="2">
    <source>
        <dbReference type="Proteomes" id="UP000054988"/>
    </source>
</evidence>
<dbReference type="AlphaFoldDB" id="A0A0W0G414"/>
<comment type="caution">
    <text evidence="1">The sequence shown here is derived from an EMBL/GenBank/DDBJ whole genome shotgun (WGS) entry which is preliminary data.</text>
</comment>
<dbReference type="GO" id="GO:0016787">
    <property type="term" value="F:hydrolase activity"/>
    <property type="evidence" value="ECO:0007669"/>
    <property type="project" value="UniProtKB-KW"/>
</dbReference>
<dbReference type="EMBL" id="LATX01001203">
    <property type="protein sequence ID" value="KTB43307.1"/>
    <property type="molecule type" value="Genomic_DNA"/>
</dbReference>
<reference evidence="1 2" key="1">
    <citation type="submission" date="2015-12" db="EMBL/GenBank/DDBJ databases">
        <title>Draft genome sequence of Moniliophthora roreri, the causal agent of frosty pod rot of cacao.</title>
        <authorList>
            <person name="Aime M.C."/>
            <person name="Diaz-Valderrama J.R."/>
            <person name="Kijpornyongpan T."/>
            <person name="Phillips-Mora W."/>
        </authorList>
    </citation>
    <scope>NUCLEOTIDE SEQUENCE [LARGE SCALE GENOMIC DNA]</scope>
    <source>
        <strain evidence="1 2">MCA 2952</strain>
    </source>
</reference>
<organism evidence="1 2">
    <name type="scientific">Moniliophthora roreri</name>
    <name type="common">Frosty pod rot fungus</name>
    <name type="synonym">Monilia roreri</name>
    <dbReference type="NCBI Taxonomy" id="221103"/>
    <lineage>
        <taxon>Eukaryota</taxon>
        <taxon>Fungi</taxon>
        <taxon>Dikarya</taxon>
        <taxon>Basidiomycota</taxon>
        <taxon>Agaricomycotina</taxon>
        <taxon>Agaricomycetes</taxon>
        <taxon>Agaricomycetidae</taxon>
        <taxon>Agaricales</taxon>
        <taxon>Marasmiineae</taxon>
        <taxon>Marasmiaceae</taxon>
        <taxon>Moniliophthora</taxon>
    </lineage>
</organism>
<keyword evidence="1" id="KW-0378">Hydrolase</keyword>
<gene>
    <name evidence="1" type="ORF">WG66_4116</name>
</gene>
<accession>A0A0W0G414</accession>
<protein>
    <submittedName>
        <fullName evidence="1">Putative glycoside hydrolase family 92 protein</fullName>
    </submittedName>
</protein>